<sequence>MEQEDEGHAAARAAGARGSISQRFRRLATGSSSRSMTALAVHARTPLPHREAGRDQDAEDGDNGRVVVPYSSPESGFRGYTFELAEALKDLRQERREVKGGLMGPLRAVAEFERLQDQRNEAFRLWLRGVMRREQEMAKKAAFTVIKRRDQMLQEVGPDWFQQLSWDQMQTVNALQAAHRADAEEGGASRVASWCGKLGVTPIPSARQIRRALRQQPEDHEAFLLALYAVISKSGKTPVPGDPPAPKLRTGFEYTPSERLLLSALAHLRLPHVIAKLVEQFGEPEKQPRYLRINPEVPARAARTERYLWPYLEPLPVPQLDWLELYSANHTAYVENLYMRSHKLPSTLIEELQAKPKPRVAIPPQAGIPSVT</sequence>
<proteinExistence type="predicted"/>
<keyword evidence="3" id="KW-1185">Reference proteome</keyword>
<protein>
    <submittedName>
        <fullName evidence="2">Nitrate reductase [NADH]</fullName>
    </submittedName>
</protein>
<evidence type="ECO:0000313" key="3">
    <source>
        <dbReference type="Proteomes" id="UP001219518"/>
    </source>
</evidence>
<dbReference type="EMBL" id="JAHWGI010000307">
    <property type="protein sequence ID" value="KAK3912960.1"/>
    <property type="molecule type" value="Genomic_DNA"/>
</dbReference>
<evidence type="ECO:0000256" key="1">
    <source>
        <dbReference type="SAM" id="MobiDB-lite"/>
    </source>
</evidence>
<dbReference type="Proteomes" id="UP001219518">
    <property type="component" value="Unassembled WGS sequence"/>
</dbReference>
<dbReference type="AlphaFoldDB" id="A0AAE1H3I9"/>
<name>A0AAE1H3I9_9NEOP</name>
<accession>A0AAE1H3I9</accession>
<evidence type="ECO:0000313" key="2">
    <source>
        <dbReference type="EMBL" id="KAK3912960.1"/>
    </source>
</evidence>
<reference evidence="2" key="1">
    <citation type="submission" date="2021-07" db="EMBL/GenBank/DDBJ databases">
        <authorList>
            <person name="Catto M.A."/>
            <person name="Jacobson A."/>
            <person name="Kennedy G."/>
            <person name="Labadie P."/>
            <person name="Hunt B.G."/>
            <person name="Srinivasan R."/>
        </authorList>
    </citation>
    <scope>NUCLEOTIDE SEQUENCE</scope>
    <source>
        <strain evidence="2">PL_HMW_Pooled</strain>
        <tissue evidence="2">Head</tissue>
    </source>
</reference>
<comment type="caution">
    <text evidence="2">The sequence shown here is derived from an EMBL/GenBank/DDBJ whole genome shotgun (WGS) entry which is preliminary data.</text>
</comment>
<gene>
    <name evidence="2" type="ORF">KUF71_022414</name>
</gene>
<dbReference type="PANTHER" id="PTHR41967:SF6">
    <property type="entry name" value="FI19406P1-RELATED"/>
    <property type="match status" value="1"/>
</dbReference>
<organism evidence="2 3">
    <name type="scientific">Frankliniella fusca</name>
    <dbReference type="NCBI Taxonomy" id="407009"/>
    <lineage>
        <taxon>Eukaryota</taxon>
        <taxon>Metazoa</taxon>
        <taxon>Ecdysozoa</taxon>
        <taxon>Arthropoda</taxon>
        <taxon>Hexapoda</taxon>
        <taxon>Insecta</taxon>
        <taxon>Pterygota</taxon>
        <taxon>Neoptera</taxon>
        <taxon>Paraneoptera</taxon>
        <taxon>Thysanoptera</taxon>
        <taxon>Terebrantia</taxon>
        <taxon>Thripoidea</taxon>
        <taxon>Thripidae</taxon>
        <taxon>Frankliniella</taxon>
    </lineage>
</organism>
<feature type="region of interest" description="Disordered" evidence="1">
    <location>
        <begin position="1"/>
        <end position="72"/>
    </location>
</feature>
<reference evidence="2" key="2">
    <citation type="journal article" date="2023" name="BMC Genomics">
        <title>Pest status, molecular evolution, and epigenetic factors derived from the genome assembly of Frankliniella fusca, a thysanopteran phytovirus vector.</title>
        <authorList>
            <person name="Catto M.A."/>
            <person name="Labadie P.E."/>
            <person name="Jacobson A.L."/>
            <person name="Kennedy G.G."/>
            <person name="Srinivasan R."/>
            <person name="Hunt B.G."/>
        </authorList>
    </citation>
    <scope>NUCLEOTIDE SEQUENCE</scope>
    <source>
        <strain evidence="2">PL_HMW_Pooled</strain>
    </source>
</reference>
<dbReference type="PANTHER" id="PTHR41967">
    <property type="entry name" value="FI19406P1-RELATED"/>
    <property type="match status" value="1"/>
</dbReference>